<comment type="caution">
    <text evidence="1">The sequence shown here is derived from an EMBL/GenBank/DDBJ whole genome shotgun (WGS) entry which is preliminary data.</text>
</comment>
<dbReference type="EMBL" id="QJPH01000479">
    <property type="protein sequence ID" value="PZN72634.1"/>
    <property type="molecule type" value="Genomic_DNA"/>
</dbReference>
<organism evidence="1 2">
    <name type="scientific">Candidatus Methylumidiphilus alinenensis</name>
    <dbReference type="NCBI Taxonomy" id="2202197"/>
    <lineage>
        <taxon>Bacteria</taxon>
        <taxon>Pseudomonadati</taxon>
        <taxon>Pseudomonadota</taxon>
        <taxon>Gammaproteobacteria</taxon>
        <taxon>Methylococcales</taxon>
        <taxon>Candidatus Methylumidiphilus</taxon>
    </lineage>
</organism>
<dbReference type="SUPFAM" id="SSF52309">
    <property type="entry name" value="N-(deoxy)ribosyltransferase-like"/>
    <property type="match status" value="1"/>
</dbReference>
<accession>A0A2W4SGK3</accession>
<protein>
    <recommendedName>
        <fullName evidence="3">Nucleoside 2-deoxyribosyltransferase</fullName>
    </recommendedName>
</protein>
<evidence type="ECO:0008006" key="3">
    <source>
        <dbReference type="Google" id="ProtNLM"/>
    </source>
</evidence>
<gene>
    <name evidence="1" type="ORF">DM484_24190</name>
</gene>
<reference evidence="1 2" key="1">
    <citation type="journal article" date="2018" name="Aquat. Microb. Ecol.">
        <title>Gammaproteobacterial methanotrophs dominate.</title>
        <authorList>
            <person name="Rissanen A.J."/>
            <person name="Saarenheimo J."/>
            <person name="Tiirola M."/>
            <person name="Peura S."/>
            <person name="Aalto S.L."/>
            <person name="Karvinen A."/>
            <person name="Nykanen H."/>
        </authorList>
    </citation>
    <scope>NUCLEOTIDE SEQUENCE [LARGE SCALE GENOMIC DNA]</scope>
    <source>
        <strain evidence="1">AMbin10</strain>
    </source>
</reference>
<sequence length="129" mass="14529">MSHIYIIAPVGSDPEYRIKRTILDKLSAESGLRFFFPLDQHQNFSIAVARNDLRTANLVIADLSLERPSCYFELGIAQGLDIAVSQIARTGTPIHQTANRSKVHFYADLHEYEMLLRELIEIGKISNAA</sequence>
<name>A0A2W4SGK3_9GAMM</name>
<evidence type="ECO:0000313" key="1">
    <source>
        <dbReference type="EMBL" id="PZN72634.1"/>
    </source>
</evidence>
<evidence type="ECO:0000313" key="2">
    <source>
        <dbReference type="Proteomes" id="UP000249396"/>
    </source>
</evidence>
<proteinExistence type="predicted"/>
<dbReference type="Proteomes" id="UP000249396">
    <property type="component" value="Unassembled WGS sequence"/>
</dbReference>
<dbReference type="AlphaFoldDB" id="A0A2W4SGK3"/>